<dbReference type="InterPro" id="IPR036612">
    <property type="entry name" value="KH_dom_type_1_sf"/>
</dbReference>
<dbReference type="FunFam" id="3.30.230.70:FF:000001">
    <property type="entry name" value="Polyribonucleotide nucleotidyltransferase"/>
    <property type="match status" value="1"/>
</dbReference>
<dbReference type="AlphaFoldDB" id="A0A1G2KAR5"/>
<dbReference type="FunFam" id="3.30.1370.10:FF:000001">
    <property type="entry name" value="Polyribonucleotide nucleotidyltransferase"/>
    <property type="match status" value="1"/>
</dbReference>
<dbReference type="Proteomes" id="UP000178574">
    <property type="component" value="Unassembled WGS sequence"/>
</dbReference>
<reference evidence="11 12" key="1">
    <citation type="journal article" date="2016" name="Nat. Commun.">
        <title>Thousands of microbial genomes shed light on interconnected biogeochemical processes in an aquifer system.</title>
        <authorList>
            <person name="Anantharaman K."/>
            <person name="Brown C.T."/>
            <person name="Hug L.A."/>
            <person name="Sharon I."/>
            <person name="Castelle C.J."/>
            <person name="Probst A.J."/>
            <person name="Thomas B.C."/>
            <person name="Singh A."/>
            <person name="Wilkins M.J."/>
            <person name="Karaoz U."/>
            <person name="Brodie E.L."/>
            <person name="Williams K.H."/>
            <person name="Hubbard S.S."/>
            <person name="Banfield J.F."/>
        </authorList>
    </citation>
    <scope>NUCLEOTIDE SEQUENCE [LARGE SCALE GENOMIC DNA]</scope>
</reference>
<evidence type="ECO:0000256" key="8">
    <source>
        <dbReference type="HAMAP-Rule" id="MF_01595"/>
    </source>
</evidence>
<dbReference type="CDD" id="cd04472">
    <property type="entry name" value="S1_PNPase"/>
    <property type="match status" value="1"/>
</dbReference>
<dbReference type="EMBL" id="MHQD01000010">
    <property type="protein sequence ID" value="OGZ96527.1"/>
    <property type="molecule type" value="Genomic_DNA"/>
</dbReference>
<dbReference type="HAMAP" id="MF_01595">
    <property type="entry name" value="PNPase"/>
    <property type="match status" value="1"/>
</dbReference>
<dbReference type="SUPFAM" id="SSF55666">
    <property type="entry name" value="Ribonuclease PH domain 2-like"/>
    <property type="match status" value="2"/>
</dbReference>
<dbReference type="GO" id="GO:0006402">
    <property type="term" value="P:mRNA catabolic process"/>
    <property type="evidence" value="ECO:0007669"/>
    <property type="project" value="UniProtKB-UniRule"/>
</dbReference>
<dbReference type="FunFam" id="3.30.230.70:FF:000002">
    <property type="entry name" value="Polyribonucleotide nucleotidyltransferase"/>
    <property type="match status" value="1"/>
</dbReference>
<name>A0A1G2KAR5_9BACT</name>
<feature type="binding site" evidence="8">
    <location>
        <position position="506"/>
    </location>
    <ligand>
        <name>Mg(2+)</name>
        <dbReference type="ChEBI" id="CHEBI:18420"/>
    </ligand>
</feature>
<dbReference type="FunFam" id="2.40.50.140:FF:000051">
    <property type="entry name" value="RNA-binding transcriptional accessory protein"/>
    <property type="match status" value="1"/>
</dbReference>
<dbReference type="GO" id="GO:0003729">
    <property type="term" value="F:mRNA binding"/>
    <property type="evidence" value="ECO:0007669"/>
    <property type="project" value="UniProtKB-ARBA"/>
</dbReference>
<evidence type="ECO:0000313" key="11">
    <source>
        <dbReference type="EMBL" id="OGZ96527.1"/>
    </source>
</evidence>
<dbReference type="SUPFAM" id="SSF54791">
    <property type="entry name" value="Eukaryotic type KH-domain (KH-domain type I)"/>
    <property type="match status" value="1"/>
</dbReference>
<dbReference type="NCBIfam" id="TIGR03591">
    <property type="entry name" value="polynuc_phos"/>
    <property type="match status" value="1"/>
</dbReference>
<accession>A0A1G2KAR5</accession>
<evidence type="ECO:0000256" key="4">
    <source>
        <dbReference type="ARBA" id="ARBA00022695"/>
    </source>
</evidence>
<evidence type="ECO:0000256" key="6">
    <source>
        <dbReference type="ARBA" id="ARBA00022842"/>
    </source>
</evidence>
<dbReference type="NCBIfam" id="NF008805">
    <property type="entry name" value="PRK11824.1"/>
    <property type="match status" value="1"/>
</dbReference>
<dbReference type="InterPro" id="IPR015847">
    <property type="entry name" value="ExoRNase_PH_dom2"/>
</dbReference>
<dbReference type="GO" id="GO:0000287">
    <property type="term" value="F:magnesium ion binding"/>
    <property type="evidence" value="ECO:0007669"/>
    <property type="project" value="UniProtKB-UniRule"/>
</dbReference>
<evidence type="ECO:0000259" key="10">
    <source>
        <dbReference type="PROSITE" id="PS50126"/>
    </source>
</evidence>
<protein>
    <recommendedName>
        <fullName evidence="8">Polyribonucleotide nucleotidyltransferase</fullName>
        <ecNumber evidence="8">2.7.7.8</ecNumber>
    </recommendedName>
    <alternativeName>
        <fullName evidence="8">Polynucleotide phosphorylase</fullName>
        <shortName evidence="8">PNPase</shortName>
    </alternativeName>
</protein>
<dbReference type="SUPFAM" id="SSF50249">
    <property type="entry name" value="Nucleic acid-binding proteins"/>
    <property type="match status" value="1"/>
</dbReference>
<evidence type="ECO:0000256" key="2">
    <source>
        <dbReference type="ARBA" id="ARBA00022490"/>
    </source>
</evidence>
<dbReference type="GO" id="GO:0004654">
    <property type="term" value="F:polyribonucleotide nucleotidyltransferase activity"/>
    <property type="evidence" value="ECO:0007669"/>
    <property type="project" value="UniProtKB-UniRule"/>
</dbReference>
<evidence type="ECO:0000313" key="12">
    <source>
        <dbReference type="Proteomes" id="UP000178574"/>
    </source>
</evidence>
<feature type="binding site" evidence="8">
    <location>
        <position position="512"/>
    </location>
    <ligand>
        <name>Mg(2+)</name>
        <dbReference type="ChEBI" id="CHEBI:18420"/>
    </ligand>
</feature>
<feature type="compositionally biased region" description="Basic and acidic residues" evidence="9">
    <location>
        <begin position="716"/>
        <end position="730"/>
    </location>
</feature>
<comment type="cofactor">
    <cofactor evidence="8">
        <name>Mg(2+)</name>
        <dbReference type="ChEBI" id="CHEBI:18420"/>
    </cofactor>
</comment>
<dbReference type="Gene3D" id="3.30.230.70">
    <property type="entry name" value="GHMP Kinase, N-terminal domain"/>
    <property type="match status" value="2"/>
</dbReference>
<evidence type="ECO:0000256" key="5">
    <source>
        <dbReference type="ARBA" id="ARBA00022723"/>
    </source>
</evidence>
<dbReference type="CDD" id="cd11364">
    <property type="entry name" value="RNase_PH_PNPase_2"/>
    <property type="match status" value="1"/>
</dbReference>
<evidence type="ECO:0000256" key="9">
    <source>
        <dbReference type="SAM" id="MobiDB-lite"/>
    </source>
</evidence>
<dbReference type="SMART" id="SM00316">
    <property type="entry name" value="S1"/>
    <property type="match status" value="1"/>
</dbReference>
<evidence type="ECO:0000256" key="3">
    <source>
        <dbReference type="ARBA" id="ARBA00022679"/>
    </source>
</evidence>
<dbReference type="InterPro" id="IPR020568">
    <property type="entry name" value="Ribosomal_Su5_D2-typ_SF"/>
</dbReference>
<dbReference type="Pfam" id="PF00575">
    <property type="entry name" value="S1"/>
    <property type="match status" value="1"/>
</dbReference>
<dbReference type="PROSITE" id="PS50084">
    <property type="entry name" value="KH_TYPE_1"/>
    <property type="match status" value="1"/>
</dbReference>
<dbReference type="InterPro" id="IPR036345">
    <property type="entry name" value="ExoRNase_PH_dom2_sf"/>
</dbReference>
<dbReference type="GO" id="GO:0006396">
    <property type="term" value="P:RNA processing"/>
    <property type="evidence" value="ECO:0007669"/>
    <property type="project" value="InterPro"/>
</dbReference>
<dbReference type="InterPro" id="IPR003029">
    <property type="entry name" value="S1_domain"/>
</dbReference>
<evidence type="ECO:0000256" key="7">
    <source>
        <dbReference type="ARBA" id="ARBA00022884"/>
    </source>
</evidence>
<dbReference type="InterPro" id="IPR036456">
    <property type="entry name" value="PNPase_PH_RNA-bd_sf"/>
</dbReference>
<keyword evidence="2 8" id="KW-0963">Cytoplasm</keyword>
<dbReference type="GO" id="GO:0000175">
    <property type="term" value="F:3'-5'-RNA exonuclease activity"/>
    <property type="evidence" value="ECO:0007669"/>
    <property type="project" value="TreeGrafter"/>
</dbReference>
<keyword evidence="7 8" id="KW-0694">RNA-binding</keyword>
<dbReference type="InterPro" id="IPR027408">
    <property type="entry name" value="PNPase/RNase_PH_dom_sf"/>
</dbReference>
<dbReference type="Pfam" id="PF01138">
    <property type="entry name" value="RNase_PH"/>
    <property type="match status" value="2"/>
</dbReference>
<dbReference type="SUPFAM" id="SSF54211">
    <property type="entry name" value="Ribosomal protein S5 domain 2-like"/>
    <property type="match status" value="2"/>
</dbReference>
<dbReference type="Pfam" id="PF03725">
    <property type="entry name" value="RNase_PH_C"/>
    <property type="match status" value="1"/>
</dbReference>
<feature type="region of interest" description="Disordered" evidence="9">
    <location>
        <begin position="716"/>
        <end position="747"/>
    </location>
</feature>
<dbReference type="SUPFAM" id="SSF46915">
    <property type="entry name" value="Polynucleotide phosphorylase/guanosine pentaphosphate synthase (PNPase/GPSI), domain 3"/>
    <property type="match status" value="1"/>
</dbReference>
<comment type="caution">
    <text evidence="11">The sequence shown here is derived from an EMBL/GenBank/DDBJ whole genome shotgun (WGS) entry which is preliminary data.</text>
</comment>
<evidence type="ECO:0000256" key="1">
    <source>
        <dbReference type="ARBA" id="ARBA00007404"/>
    </source>
</evidence>
<feature type="domain" description="S1 motif" evidence="10">
    <location>
        <begin position="642"/>
        <end position="710"/>
    </location>
</feature>
<dbReference type="PROSITE" id="PS50126">
    <property type="entry name" value="S1"/>
    <property type="match status" value="1"/>
</dbReference>
<dbReference type="Gene3D" id="3.30.1370.10">
    <property type="entry name" value="K Homology domain, type 1"/>
    <property type="match status" value="1"/>
</dbReference>
<dbReference type="EC" id="2.7.7.8" evidence="8"/>
<dbReference type="GO" id="GO:0005829">
    <property type="term" value="C:cytosol"/>
    <property type="evidence" value="ECO:0007669"/>
    <property type="project" value="UniProtKB-ARBA"/>
</dbReference>
<keyword evidence="6 8" id="KW-0460">Magnesium</keyword>
<gene>
    <name evidence="8" type="primary">pnp</name>
    <name evidence="11" type="ORF">A2847_02580</name>
</gene>
<comment type="similarity">
    <text evidence="1 8">Belongs to the polyribonucleotide nucleotidyltransferase family.</text>
</comment>
<dbReference type="PANTHER" id="PTHR11252:SF0">
    <property type="entry name" value="POLYRIBONUCLEOTIDE NUCLEOTIDYLTRANSFERASE 1, MITOCHONDRIAL"/>
    <property type="match status" value="1"/>
</dbReference>
<comment type="catalytic activity">
    <reaction evidence="8">
        <text>RNA(n+1) + phosphate = RNA(n) + a ribonucleoside 5'-diphosphate</text>
        <dbReference type="Rhea" id="RHEA:22096"/>
        <dbReference type="Rhea" id="RHEA-COMP:14527"/>
        <dbReference type="Rhea" id="RHEA-COMP:17342"/>
        <dbReference type="ChEBI" id="CHEBI:43474"/>
        <dbReference type="ChEBI" id="CHEBI:57930"/>
        <dbReference type="ChEBI" id="CHEBI:140395"/>
        <dbReference type="EC" id="2.7.7.8"/>
    </reaction>
</comment>
<dbReference type="SMART" id="SM00322">
    <property type="entry name" value="KH"/>
    <property type="match status" value="1"/>
</dbReference>
<keyword evidence="3 8" id="KW-0808">Transferase</keyword>
<dbReference type="InterPro" id="IPR004088">
    <property type="entry name" value="KH_dom_type_1"/>
</dbReference>
<proteinExistence type="inferred from homology"/>
<dbReference type="PIRSF" id="PIRSF005499">
    <property type="entry name" value="PNPase"/>
    <property type="match status" value="1"/>
</dbReference>
<sequence length="747" mass="83121">MNDQGIGALPHDPPNTKKVNEKTYTHTLGGKTFTVTLNNWAEQANGSVLVRVGDTIVLATATMNPNSREGGDFLPLTVDYEEKFYATGKILGSRFVKRETRPSEEAILVMRLIDRTIRPRFDYRIRNEIQIVITALSIDESHDPDILAVLGASLALGLSDIPWDGPIAGVRVSRSNGEFVLNPTYAERETSDLEVALSGTRERINMMEAGASEVSEEVYANAIEWGFEFMKDLIDFQKKVIEENGKPKRSIKLSEPAPELYDLVRSEFSAKIEDASYQSDKKTMQEMISAVKKEWFERAMEAFPEHFTRETAEMAFDEEIDDIIHRRIIGKGERPDGRKTDEIRRLWASVSILPRVHGSGLFMRGETHALTTLTLGAPGDEQIIEGMEIRTKKRFLHHYNFPPYSTGETKPMRGPGRREIGHGALAGKALLPVIPPKEEFPYTIRLVSEILSSNGSTSMAAVSASTLALMDGGVPIKKPVAGAAMGLVQNEKGEYRVLTDLQGAEDFHGDMDFKVAGTRDGITAVQLDVKIEGLTMEIIRVTLRDAHAARMKILDCIESTIQKPREELSRWAPRVTTLMINPEKIGALIGPGGKIINDIIAQTGAQIDIEDDGSVFITSVTEEGMKKAIALVKQVTKEFKPGELVEGRVSRLLDFGAFVEIGPKQDGLIHISELAPWRVEKVTDIVNIGDIVPVKIKNIDEQGRINLSLKDVPDRYTEEERARGREDRSHSNGGRANGEYHTRRRDR</sequence>
<dbReference type="InterPro" id="IPR004087">
    <property type="entry name" value="KH_dom"/>
</dbReference>
<dbReference type="Pfam" id="PF00013">
    <property type="entry name" value="KH_1"/>
    <property type="match status" value="1"/>
</dbReference>
<dbReference type="PANTHER" id="PTHR11252">
    <property type="entry name" value="POLYRIBONUCLEOTIDE NUCLEOTIDYLTRANSFERASE"/>
    <property type="match status" value="1"/>
</dbReference>
<organism evidence="11 12">
    <name type="scientific">Candidatus Sungbacteria bacterium RIFCSPHIGHO2_01_FULL_50_25</name>
    <dbReference type="NCBI Taxonomy" id="1802265"/>
    <lineage>
        <taxon>Bacteria</taxon>
        <taxon>Candidatus Sungiibacteriota</taxon>
    </lineage>
</organism>
<dbReference type="InterPro" id="IPR012162">
    <property type="entry name" value="PNPase"/>
</dbReference>
<dbReference type="CDD" id="cd02393">
    <property type="entry name" value="KH-I_PNPase"/>
    <property type="match status" value="1"/>
</dbReference>
<dbReference type="Gene3D" id="2.40.50.140">
    <property type="entry name" value="Nucleic acid-binding proteins"/>
    <property type="match status" value="1"/>
</dbReference>
<keyword evidence="5 8" id="KW-0479">Metal-binding</keyword>
<keyword evidence="4 8" id="KW-0548">Nucleotidyltransferase</keyword>
<dbReference type="InterPro" id="IPR012340">
    <property type="entry name" value="NA-bd_OB-fold"/>
</dbReference>
<dbReference type="InterPro" id="IPR001247">
    <property type="entry name" value="ExoRNase_PH_dom1"/>
</dbReference>
<comment type="function">
    <text evidence="8">Involved in mRNA degradation. Catalyzes the phosphorolysis of single-stranded polyribonucleotides processively in the 3'- to 5'-direction.</text>
</comment>
<comment type="subcellular location">
    <subcellularLocation>
        <location evidence="8">Cytoplasm</location>
    </subcellularLocation>
</comment>